<gene>
    <name evidence="4" type="ORF">ACFQY0_10190</name>
</gene>
<accession>A0ABW2L5B9</accession>
<dbReference type="Proteomes" id="UP001596472">
    <property type="component" value="Unassembled WGS sequence"/>
</dbReference>
<evidence type="ECO:0000313" key="5">
    <source>
        <dbReference type="Proteomes" id="UP001596472"/>
    </source>
</evidence>
<evidence type="ECO:0000313" key="4">
    <source>
        <dbReference type="EMBL" id="MFC7337546.1"/>
    </source>
</evidence>
<keyword evidence="5" id="KW-1185">Reference proteome</keyword>
<dbReference type="InterPro" id="IPR050738">
    <property type="entry name" value="Sulfatase"/>
</dbReference>
<dbReference type="RefSeq" id="WP_379711928.1">
    <property type="nucleotide sequence ID" value="NZ_JBHTBS010000004.1"/>
</dbReference>
<dbReference type="PANTHER" id="PTHR42693">
    <property type="entry name" value="ARYLSULFATASE FAMILY MEMBER"/>
    <property type="match status" value="1"/>
</dbReference>
<evidence type="ECO:0000256" key="1">
    <source>
        <dbReference type="ARBA" id="ARBA00008779"/>
    </source>
</evidence>
<dbReference type="SUPFAM" id="SSF53649">
    <property type="entry name" value="Alkaline phosphatase-like"/>
    <property type="match status" value="1"/>
</dbReference>
<dbReference type="Gene3D" id="3.40.720.10">
    <property type="entry name" value="Alkaline Phosphatase, subunit A"/>
    <property type="match status" value="1"/>
</dbReference>
<evidence type="ECO:0000259" key="3">
    <source>
        <dbReference type="Pfam" id="PF00884"/>
    </source>
</evidence>
<dbReference type="CDD" id="cd16027">
    <property type="entry name" value="SGSH"/>
    <property type="match status" value="1"/>
</dbReference>
<organism evidence="4 5">
    <name type="scientific">Haloferula chungangensis</name>
    <dbReference type="NCBI Taxonomy" id="1048331"/>
    <lineage>
        <taxon>Bacteria</taxon>
        <taxon>Pseudomonadati</taxon>
        <taxon>Verrucomicrobiota</taxon>
        <taxon>Verrucomicrobiia</taxon>
        <taxon>Verrucomicrobiales</taxon>
        <taxon>Verrucomicrobiaceae</taxon>
        <taxon>Haloferula</taxon>
    </lineage>
</organism>
<keyword evidence="2" id="KW-0378">Hydrolase</keyword>
<name>A0ABW2L5B9_9BACT</name>
<sequence>MAMKLISLIILFTGVALGGDVKPNILWITSEDNSAHWLGCYGNEDAQTPRLDALAKEGFRFQHGYSNAPVCAVARSTILNGAYAVTQGTEHMRSRHPIPSKYRSYVSYLRENGYYCTNKTKTDYNFRGDDRAVWDDCSPEAHYKSRPEGAPFFAVFNLTETHESSLFPKKNQSDATRLKPEDVTVPPYLPDLPEVRSDIAKYHDRISLMDRKVGELLDELESAGLAEDTIVFYYSDHGGILPRGKRYLKETGVRVPMMVRVPAKFQNLSPFKSGEVVDELVAFVDLAPTVLSLIGLDTPEQMQGRAFLGEKRKDAPKDDMVFLFGDRFDEIYGMRRGLTDGRWKYIRRFTPNKPAAPYSFYQFSMPSWVAWQDAWQEGKLSKEYAQMWEAPQEVEELYDLESDPWEIENLAKDPAQAERLASMRSRLKGTMIEVRDTGLVPEPMWVDLVGEGTIADYVASPGFKIDDVATLAFLSGEKGDAAAETLLSTAAKTGDAISRSWVLQASLFRGKPLMEHPEKGLEDETSLNRIMTAQLLYSTGEKEVAAKAMFDELRKDISPESVLYLTNAIYNLGLIDEVPRKWAKEVMADKKAGEYVKRFAKRVLEE</sequence>
<dbReference type="InterPro" id="IPR000917">
    <property type="entry name" value="Sulfatase_N"/>
</dbReference>
<feature type="domain" description="Sulfatase N-terminal" evidence="3">
    <location>
        <begin position="23"/>
        <end position="295"/>
    </location>
</feature>
<dbReference type="InterPro" id="IPR017850">
    <property type="entry name" value="Alkaline_phosphatase_core_sf"/>
</dbReference>
<dbReference type="Pfam" id="PF00884">
    <property type="entry name" value="Sulfatase"/>
    <property type="match status" value="1"/>
</dbReference>
<dbReference type="EMBL" id="JBHTBS010000004">
    <property type="protein sequence ID" value="MFC7337546.1"/>
    <property type="molecule type" value="Genomic_DNA"/>
</dbReference>
<dbReference type="PANTHER" id="PTHR42693:SF53">
    <property type="entry name" value="ENDO-4-O-SULFATASE"/>
    <property type="match status" value="1"/>
</dbReference>
<proteinExistence type="inferred from homology"/>
<comment type="caution">
    <text evidence="4">The sequence shown here is derived from an EMBL/GenBank/DDBJ whole genome shotgun (WGS) entry which is preliminary data.</text>
</comment>
<reference evidence="5" key="1">
    <citation type="journal article" date="2019" name="Int. J. Syst. Evol. Microbiol.">
        <title>The Global Catalogue of Microorganisms (GCM) 10K type strain sequencing project: providing services to taxonomists for standard genome sequencing and annotation.</title>
        <authorList>
            <consortium name="The Broad Institute Genomics Platform"/>
            <consortium name="The Broad Institute Genome Sequencing Center for Infectious Disease"/>
            <person name="Wu L."/>
            <person name="Ma J."/>
        </authorList>
    </citation>
    <scope>NUCLEOTIDE SEQUENCE [LARGE SCALE GENOMIC DNA]</scope>
    <source>
        <strain evidence="5">CGMCC 4.1467</strain>
    </source>
</reference>
<evidence type="ECO:0000256" key="2">
    <source>
        <dbReference type="ARBA" id="ARBA00022801"/>
    </source>
</evidence>
<comment type="similarity">
    <text evidence="1">Belongs to the sulfatase family.</text>
</comment>
<protein>
    <submittedName>
        <fullName evidence="4">Sulfatase</fullName>
    </submittedName>
</protein>